<gene>
    <name evidence="2" type="ORF">BCR33DRAFT_502505</name>
</gene>
<dbReference type="InterPro" id="IPR013830">
    <property type="entry name" value="SGNH_hydro"/>
</dbReference>
<dbReference type="InterPro" id="IPR036514">
    <property type="entry name" value="SGNH_hydro_sf"/>
</dbReference>
<comment type="caution">
    <text evidence="2">The sequence shown here is derived from an EMBL/GenBank/DDBJ whole genome shotgun (WGS) entry which is preliminary data.</text>
</comment>
<dbReference type="Gene3D" id="3.40.50.1110">
    <property type="entry name" value="SGNH hydrolase"/>
    <property type="match status" value="1"/>
</dbReference>
<evidence type="ECO:0000313" key="2">
    <source>
        <dbReference type="EMBL" id="ORY51087.1"/>
    </source>
</evidence>
<evidence type="ECO:0000259" key="1">
    <source>
        <dbReference type="Pfam" id="PF13472"/>
    </source>
</evidence>
<evidence type="ECO:0000313" key="3">
    <source>
        <dbReference type="Proteomes" id="UP000193642"/>
    </source>
</evidence>
<dbReference type="EMBL" id="MCGO01000006">
    <property type="protein sequence ID" value="ORY51087.1"/>
    <property type="molecule type" value="Genomic_DNA"/>
</dbReference>
<dbReference type="PANTHER" id="PTHR14209">
    <property type="entry name" value="ISOAMYL ACETATE-HYDROLYZING ESTERASE 1"/>
    <property type="match status" value="1"/>
</dbReference>
<dbReference type="SUPFAM" id="SSF52266">
    <property type="entry name" value="SGNH hydrolase"/>
    <property type="match status" value="1"/>
</dbReference>
<dbReference type="AlphaFoldDB" id="A0A1Y2CVT4"/>
<accession>A0A1Y2CVT4</accession>
<dbReference type="Pfam" id="PF13472">
    <property type="entry name" value="Lipase_GDSL_2"/>
    <property type="match status" value="1"/>
</dbReference>
<reference evidence="2 3" key="1">
    <citation type="submission" date="2016-07" db="EMBL/GenBank/DDBJ databases">
        <title>Pervasive Adenine N6-methylation of Active Genes in Fungi.</title>
        <authorList>
            <consortium name="DOE Joint Genome Institute"/>
            <person name="Mondo S.J."/>
            <person name="Dannebaum R.O."/>
            <person name="Kuo R.C."/>
            <person name="Labutti K."/>
            <person name="Haridas S."/>
            <person name="Kuo A."/>
            <person name="Salamov A."/>
            <person name="Ahrendt S.R."/>
            <person name="Lipzen A."/>
            <person name="Sullivan W."/>
            <person name="Andreopoulos W.B."/>
            <person name="Clum A."/>
            <person name="Lindquist E."/>
            <person name="Daum C."/>
            <person name="Ramamoorthy G.K."/>
            <person name="Gryganskyi A."/>
            <person name="Culley D."/>
            <person name="Magnuson J.K."/>
            <person name="James T.Y."/>
            <person name="O'Malley M.A."/>
            <person name="Stajich J.E."/>
            <person name="Spatafora J.W."/>
            <person name="Visel A."/>
            <person name="Grigoriev I.V."/>
        </authorList>
    </citation>
    <scope>NUCLEOTIDE SEQUENCE [LARGE SCALE GENOMIC DNA]</scope>
    <source>
        <strain evidence="2 3">JEL800</strain>
    </source>
</reference>
<dbReference type="GO" id="GO:0016787">
    <property type="term" value="F:hydrolase activity"/>
    <property type="evidence" value="ECO:0007669"/>
    <property type="project" value="UniProtKB-KW"/>
</dbReference>
<keyword evidence="2" id="KW-0378">Hydrolase</keyword>
<protein>
    <submittedName>
        <fullName evidence="2">SGNH hydrolase</fullName>
    </submittedName>
</protein>
<keyword evidence="3" id="KW-1185">Reference proteome</keyword>
<dbReference type="Proteomes" id="UP000193642">
    <property type="component" value="Unassembled WGS sequence"/>
</dbReference>
<dbReference type="PANTHER" id="PTHR14209:SF19">
    <property type="entry name" value="ISOAMYL ACETATE-HYDROLYZING ESTERASE 1 HOMOLOG"/>
    <property type="match status" value="1"/>
</dbReference>
<dbReference type="OrthoDB" id="671439at2759"/>
<dbReference type="InterPro" id="IPR045136">
    <property type="entry name" value="Iah1-like"/>
</dbReference>
<dbReference type="STRING" id="329046.A0A1Y2CVT4"/>
<name>A0A1Y2CVT4_9FUNG</name>
<feature type="domain" description="SGNH hydrolase-type esterase" evidence="1">
    <location>
        <begin position="12"/>
        <end position="203"/>
    </location>
</feature>
<proteinExistence type="predicted"/>
<sequence>MTPSLNYDQFILLGDSLTEKGANRPDGWGLLMVQEYSRKANIVVRGFGSFNTYWLKFAVEPLLRDLPAHRIKLITLMIGTNDFRDEPYHVPLNMNFQFLQDIVRNLHELAPHAHILVLTPPPVCKAKGDVFVERSKEYRDSSLNAIKVVKANSTEEWTSTQLSSLNTWDVFIPNKEYEKPDFDPLTVKPYFEDDVHFSPAGQKKLFDGVVAEIEKIWPHLAAKNMKYVVVDADKNPGPAARLGDDEAVKKWLFGKH</sequence>
<organism evidence="2 3">
    <name type="scientific">Rhizoclosmatium globosum</name>
    <dbReference type="NCBI Taxonomy" id="329046"/>
    <lineage>
        <taxon>Eukaryota</taxon>
        <taxon>Fungi</taxon>
        <taxon>Fungi incertae sedis</taxon>
        <taxon>Chytridiomycota</taxon>
        <taxon>Chytridiomycota incertae sedis</taxon>
        <taxon>Chytridiomycetes</taxon>
        <taxon>Chytridiales</taxon>
        <taxon>Chytriomycetaceae</taxon>
        <taxon>Rhizoclosmatium</taxon>
    </lineage>
</organism>